<evidence type="ECO:0000313" key="2">
    <source>
        <dbReference type="Proteomes" id="UP000323046"/>
    </source>
</evidence>
<accession>A0A5P2B9K8</accession>
<evidence type="ECO:0000313" key="1">
    <source>
        <dbReference type="EMBL" id="QES25891.1"/>
    </source>
</evidence>
<dbReference type="AlphaFoldDB" id="A0A5P2B9K8"/>
<dbReference type="RefSeq" id="WP_150165315.1">
    <property type="nucleotide sequence ID" value="NZ_CP029193.1"/>
</dbReference>
<organism evidence="1 2">
    <name type="scientific">Streptomyces venezuelae</name>
    <dbReference type="NCBI Taxonomy" id="54571"/>
    <lineage>
        <taxon>Bacteria</taxon>
        <taxon>Bacillati</taxon>
        <taxon>Actinomycetota</taxon>
        <taxon>Actinomycetes</taxon>
        <taxon>Kitasatosporales</taxon>
        <taxon>Streptomycetaceae</taxon>
        <taxon>Streptomyces</taxon>
    </lineage>
</organism>
<name>A0A5P2B9K8_STRVZ</name>
<protein>
    <submittedName>
        <fullName evidence="1">Uncharacterized protein</fullName>
    </submittedName>
</protein>
<sequence>MKVSLCKHSFPCQPPHGSIFRPGDCTGCGLTYADHEAELRRQEEALIVGSSRDGHCPDCSQARRLFRFQPPAQPWHDPDYEPPVTFLCTDCFNNAADAHNAMVNAVFEEAAR</sequence>
<proteinExistence type="predicted"/>
<dbReference type="OrthoDB" id="4249269at2"/>
<reference evidence="1 2" key="1">
    <citation type="submission" date="2018-05" db="EMBL/GenBank/DDBJ databases">
        <title>Streptomyces venezuelae.</title>
        <authorList>
            <person name="Kim W."/>
            <person name="Lee N."/>
            <person name="Cho B.-K."/>
        </authorList>
    </citation>
    <scope>NUCLEOTIDE SEQUENCE [LARGE SCALE GENOMIC DNA]</scope>
    <source>
        <strain evidence="1 2">ATCC 14583</strain>
    </source>
</reference>
<dbReference type="EMBL" id="CP029193">
    <property type="protein sequence ID" value="QES25891.1"/>
    <property type="molecule type" value="Genomic_DNA"/>
</dbReference>
<gene>
    <name evidence="1" type="ORF">DEJ47_04955</name>
</gene>
<dbReference type="Proteomes" id="UP000323046">
    <property type="component" value="Chromosome"/>
</dbReference>
<keyword evidence="2" id="KW-1185">Reference proteome</keyword>